<gene>
    <name evidence="4" type="ordered locus">Rcas_0003</name>
</gene>
<keyword evidence="2" id="KW-0378">Hydrolase</keyword>
<dbReference type="PIRSF" id="PIRSF003230">
    <property type="entry name" value="YbgC"/>
    <property type="match status" value="1"/>
</dbReference>
<comment type="similarity">
    <text evidence="1">Belongs to the 4-hydroxybenzoyl-CoA thioesterase family.</text>
</comment>
<dbReference type="GO" id="GO:0047617">
    <property type="term" value="F:fatty acyl-CoA hydrolase activity"/>
    <property type="evidence" value="ECO:0007669"/>
    <property type="project" value="TreeGrafter"/>
</dbReference>
<accession>A7NFC0</accession>
<dbReference type="Gene3D" id="3.10.129.10">
    <property type="entry name" value="Hotdog Thioesterase"/>
    <property type="match status" value="1"/>
</dbReference>
<reference evidence="4 5" key="1">
    <citation type="submission" date="2007-08" db="EMBL/GenBank/DDBJ databases">
        <title>Complete sequence of Roseiflexus castenholzii DSM 13941.</title>
        <authorList>
            <consortium name="US DOE Joint Genome Institute"/>
            <person name="Copeland A."/>
            <person name="Lucas S."/>
            <person name="Lapidus A."/>
            <person name="Barry K."/>
            <person name="Glavina del Rio T."/>
            <person name="Dalin E."/>
            <person name="Tice H."/>
            <person name="Pitluck S."/>
            <person name="Thompson L.S."/>
            <person name="Brettin T."/>
            <person name="Bruce D."/>
            <person name="Detter J.C."/>
            <person name="Han C."/>
            <person name="Tapia R."/>
            <person name="Schmutz J."/>
            <person name="Larimer F."/>
            <person name="Land M."/>
            <person name="Hauser L."/>
            <person name="Kyrpides N."/>
            <person name="Mikhailova N."/>
            <person name="Bryant D.A."/>
            <person name="Hanada S."/>
            <person name="Tsukatani Y."/>
            <person name="Richardson P."/>
        </authorList>
    </citation>
    <scope>NUCLEOTIDE SEQUENCE [LARGE SCALE GENOMIC DNA]</scope>
    <source>
        <strain evidence="5">DSM 13941 / HLO8</strain>
    </source>
</reference>
<dbReference type="KEGG" id="rca:Rcas_0003"/>
<dbReference type="Proteomes" id="UP000000263">
    <property type="component" value="Chromosome"/>
</dbReference>
<dbReference type="PANTHER" id="PTHR31793">
    <property type="entry name" value="4-HYDROXYBENZOYL-COA THIOESTERASE FAMILY MEMBER"/>
    <property type="match status" value="1"/>
</dbReference>
<dbReference type="InterPro" id="IPR029069">
    <property type="entry name" value="HotDog_dom_sf"/>
</dbReference>
<dbReference type="AlphaFoldDB" id="A7NFC0"/>
<dbReference type="STRING" id="383372.Rcas_0003"/>
<proteinExistence type="inferred from homology"/>
<evidence type="ECO:0000313" key="4">
    <source>
        <dbReference type="EMBL" id="ABU56142.1"/>
    </source>
</evidence>
<dbReference type="CDD" id="cd00586">
    <property type="entry name" value="4HBT"/>
    <property type="match status" value="1"/>
</dbReference>
<evidence type="ECO:0000256" key="2">
    <source>
        <dbReference type="ARBA" id="ARBA00022801"/>
    </source>
</evidence>
<dbReference type="InterPro" id="IPR050563">
    <property type="entry name" value="4-hydroxybenzoyl-CoA_TE"/>
</dbReference>
<dbReference type="InterPro" id="IPR006684">
    <property type="entry name" value="YbgC/YbaW"/>
</dbReference>
<protein>
    <submittedName>
        <fullName evidence="4">Thioesterase superfamily protein</fullName>
    </submittedName>
</protein>
<dbReference type="OrthoDB" id="9800856at2"/>
<sequence>MEHRLTCKVYYEDTDALGVVYHANYLKYLERGRSEYVERFGKSIWEWNQSGYYIVVYAMNIRFKRAAQLGDILDVVSTFTLQSPYRGLFKQRIERDGQTYVEADVELACLDPQFNLREFPPEFRS</sequence>
<keyword evidence="5" id="KW-1185">Reference proteome</keyword>
<dbReference type="InterPro" id="IPR006683">
    <property type="entry name" value="Thioestr_dom"/>
</dbReference>
<dbReference type="Pfam" id="PF03061">
    <property type="entry name" value="4HBT"/>
    <property type="match status" value="1"/>
</dbReference>
<dbReference type="EMBL" id="CP000804">
    <property type="protein sequence ID" value="ABU56142.1"/>
    <property type="molecule type" value="Genomic_DNA"/>
</dbReference>
<evidence type="ECO:0000313" key="5">
    <source>
        <dbReference type="Proteomes" id="UP000000263"/>
    </source>
</evidence>
<dbReference type="PANTHER" id="PTHR31793:SF37">
    <property type="entry name" value="ACYL-COA THIOESTER HYDROLASE YBGC"/>
    <property type="match status" value="1"/>
</dbReference>
<feature type="domain" description="Thioesterase" evidence="3">
    <location>
        <begin position="18"/>
        <end position="99"/>
    </location>
</feature>
<dbReference type="HOGENOM" id="CLU_101141_7_1_0"/>
<dbReference type="NCBIfam" id="TIGR00051">
    <property type="entry name" value="YbgC/FadM family acyl-CoA thioesterase"/>
    <property type="match status" value="1"/>
</dbReference>
<evidence type="ECO:0000256" key="1">
    <source>
        <dbReference type="ARBA" id="ARBA00005953"/>
    </source>
</evidence>
<dbReference type="RefSeq" id="WP_011997548.1">
    <property type="nucleotide sequence ID" value="NC_009767.1"/>
</dbReference>
<evidence type="ECO:0000259" key="3">
    <source>
        <dbReference type="Pfam" id="PF03061"/>
    </source>
</evidence>
<dbReference type="SUPFAM" id="SSF54637">
    <property type="entry name" value="Thioesterase/thiol ester dehydrase-isomerase"/>
    <property type="match status" value="1"/>
</dbReference>
<organism evidence="4 5">
    <name type="scientific">Roseiflexus castenholzii (strain DSM 13941 / HLO8)</name>
    <dbReference type="NCBI Taxonomy" id="383372"/>
    <lineage>
        <taxon>Bacteria</taxon>
        <taxon>Bacillati</taxon>
        <taxon>Chloroflexota</taxon>
        <taxon>Chloroflexia</taxon>
        <taxon>Chloroflexales</taxon>
        <taxon>Roseiflexineae</taxon>
        <taxon>Roseiflexaceae</taxon>
        <taxon>Roseiflexus</taxon>
    </lineage>
</organism>
<dbReference type="eggNOG" id="COG0824">
    <property type="taxonomic scope" value="Bacteria"/>
</dbReference>
<name>A7NFC0_ROSCS</name>